<organism evidence="14 15">
    <name type="scientific">Batillaria attramentaria</name>
    <dbReference type="NCBI Taxonomy" id="370345"/>
    <lineage>
        <taxon>Eukaryota</taxon>
        <taxon>Metazoa</taxon>
        <taxon>Spiralia</taxon>
        <taxon>Lophotrochozoa</taxon>
        <taxon>Mollusca</taxon>
        <taxon>Gastropoda</taxon>
        <taxon>Caenogastropoda</taxon>
        <taxon>Sorbeoconcha</taxon>
        <taxon>Cerithioidea</taxon>
        <taxon>Batillariidae</taxon>
        <taxon>Batillaria</taxon>
    </lineage>
</organism>
<keyword evidence="4" id="KW-0206">Cytoskeleton</keyword>
<feature type="domain" description="SEP" evidence="13">
    <location>
        <begin position="282"/>
        <end position="346"/>
    </location>
</feature>
<dbReference type="SUPFAM" id="SSF54236">
    <property type="entry name" value="Ubiquitin-like"/>
    <property type="match status" value="1"/>
</dbReference>
<evidence type="ECO:0000256" key="1">
    <source>
        <dbReference type="ARBA" id="ARBA00004245"/>
    </source>
</evidence>
<dbReference type="Gene3D" id="3.30.420.210">
    <property type="entry name" value="SEP domain"/>
    <property type="match status" value="1"/>
</dbReference>
<protein>
    <recommendedName>
        <fullName evidence="7">UBX domain-containing protein 11</fullName>
    </recommendedName>
    <alternativeName>
        <fullName evidence="9">Socius</fullName>
    </alternativeName>
    <alternativeName>
        <fullName evidence="8">UBX domain-containing protein 5</fullName>
    </alternativeName>
</protein>
<comment type="subunit">
    <text evidence="6">Interacts with GNA12, GNA13, RND1, RND2 and RND3.</text>
</comment>
<dbReference type="Proteomes" id="UP001519460">
    <property type="component" value="Unassembled WGS sequence"/>
</dbReference>
<dbReference type="InterPro" id="IPR012989">
    <property type="entry name" value="SEP_domain"/>
</dbReference>
<dbReference type="CDD" id="cd17077">
    <property type="entry name" value="UBX_UBXN11"/>
    <property type="match status" value="1"/>
</dbReference>
<evidence type="ECO:0000256" key="5">
    <source>
        <dbReference type="ARBA" id="ARBA00059434"/>
    </source>
</evidence>
<gene>
    <name evidence="14" type="ORF">BaRGS_00034860</name>
</gene>
<dbReference type="Gene3D" id="3.10.20.90">
    <property type="entry name" value="Phosphatidylinositol 3-kinase Catalytic Subunit, Chain A, domain 1"/>
    <property type="match status" value="1"/>
</dbReference>
<keyword evidence="15" id="KW-1185">Reference proteome</keyword>
<evidence type="ECO:0000256" key="7">
    <source>
        <dbReference type="ARBA" id="ARBA00073759"/>
    </source>
</evidence>
<dbReference type="PANTHER" id="PTHR23333:SF4">
    <property type="entry name" value="UBX DOMAIN-CONTAINING PROTEIN 11"/>
    <property type="match status" value="1"/>
</dbReference>
<proteinExistence type="predicted"/>
<feature type="domain" description="UBX" evidence="12">
    <location>
        <begin position="472"/>
        <end position="549"/>
    </location>
</feature>
<comment type="function">
    <text evidence="5">May be involved in the reorganization of actin cytoskeleton mediated by RND1, RND2 and RND3. Promotes RHOA activation mediated by GNA12 and GNA13.</text>
</comment>
<evidence type="ECO:0000259" key="12">
    <source>
        <dbReference type="PROSITE" id="PS50033"/>
    </source>
</evidence>
<dbReference type="PANTHER" id="PTHR23333">
    <property type="entry name" value="UBX DOMAIN CONTAINING PROTEIN"/>
    <property type="match status" value="1"/>
</dbReference>
<feature type="compositionally biased region" description="Polar residues" evidence="11">
    <location>
        <begin position="83"/>
        <end position="100"/>
    </location>
</feature>
<evidence type="ECO:0000256" key="4">
    <source>
        <dbReference type="ARBA" id="ARBA00023212"/>
    </source>
</evidence>
<dbReference type="Pfam" id="PF00789">
    <property type="entry name" value="UBX"/>
    <property type="match status" value="1"/>
</dbReference>
<sequence>MSSPLSSLKKGGRHTNFLPGHIPGHRPIPFRHPEYSEDESKLLEEITTSMAASRIQARDPFSGGLPRMDESPNPSLLTSNNNADHQGGNSSDSESGALPPTNQELMKLMMARLALMEQKVQKQEREITEKDRRIKVLEEKLHIMGKARADDKEGNCNNSGRVSELEEHCLLLQQQVHEMETFLADYGMVWVGEQDDPDSNLYLPESDATSSDTKSSEGREQVAGPSKVDLDDWSTPVTKGRGEPFNIDFDLLLANIHDLNVIAGEGEARVQRTVDGARLKRPDPIPLTLYSNGIIMFEGPFRPYSDPTTVQCVQDFLDGYFPSELQRQYPDGVPFLVRDMRDVFFRPQAATNVFSGTGMTLGGEEQPSRLIPTLDTAPLNTNLNTSPNKHQTVTSKPPHRQVSPAVFLNKLPKSVIRDGKVIDIRDSVGKTLMGQNNSSGGADKLQITVVETAVTKSMQKTIAQAKSPRPKTPRDITTLRIKSETGSHTYILKMKFQETIGDLRHYLNKHRAGQGTDYDIYSTYPRKHFSDDKATMEGCGLIPNAVLYLHPKKKG</sequence>
<keyword evidence="3 10" id="KW-0175">Coiled coil</keyword>
<feature type="region of interest" description="Disordered" evidence="11">
    <location>
        <begin position="1"/>
        <end position="100"/>
    </location>
</feature>
<dbReference type="PROSITE" id="PS50033">
    <property type="entry name" value="UBX"/>
    <property type="match status" value="1"/>
</dbReference>
<accession>A0ABD0JGB5</accession>
<evidence type="ECO:0000259" key="13">
    <source>
        <dbReference type="PROSITE" id="PS51399"/>
    </source>
</evidence>
<evidence type="ECO:0000256" key="6">
    <source>
        <dbReference type="ARBA" id="ARBA00062345"/>
    </source>
</evidence>
<name>A0ABD0JGB5_9CAEN</name>
<dbReference type="Pfam" id="PF08059">
    <property type="entry name" value="SEP"/>
    <property type="match status" value="1"/>
</dbReference>
<comment type="subcellular location">
    <subcellularLocation>
        <location evidence="1">Cytoplasm</location>
        <location evidence="1">Cytoskeleton</location>
    </subcellularLocation>
</comment>
<evidence type="ECO:0000256" key="8">
    <source>
        <dbReference type="ARBA" id="ARBA00075811"/>
    </source>
</evidence>
<reference evidence="14 15" key="1">
    <citation type="journal article" date="2023" name="Sci. Data">
        <title>Genome assembly of the Korean intertidal mud-creeper Batillaria attramentaria.</title>
        <authorList>
            <person name="Patra A.K."/>
            <person name="Ho P.T."/>
            <person name="Jun S."/>
            <person name="Lee S.J."/>
            <person name="Kim Y."/>
            <person name="Won Y.J."/>
        </authorList>
    </citation>
    <scope>NUCLEOTIDE SEQUENCE [LARGE SCALE GENOMIC DNA]</scope>
    <source>
        <strain evidence="14">Wonlab-2016</strain>
    </source>
</reference>
<feature type="region of interest" description="Disordered" evidence="11">
    <location>
        <begin position="197"/>
        <end position="235"/>
    </location>
</feature>
<feature type="compositionally biased region" description="Basic and acidic residues" evidence="11">
    <location>
        <begin position="31"/>
        <end position="44"/>
    </location>
</feature>
<feature type="compositionally biased region" description="Low complexity" evidence="11">
    <location>
        <begin position="71"/>
        <end position="82"/>
    </location>
</feature>
<dbReference type="GO" id="GO:0005856">
    <property type="term" value="C:cytoskeleton"/>
    <property type="evidence" value="ECO:0007669"/>
    <property type="project" value="UniProtKB-SubCell"/>
</dbReference>
<dbReference type="AlphaFoldDB" id="A0ABD0JGB5"/>
<dbReference type="InterPro" id="IPR036241">
    <property type="entry name" value="NSFL1C_SEP_dom_sf"/>
</dbReference>
<dbReference type="EMBL" id="JACVVK020000454">
    <property type="protein sequence ID" value="KAK7473871.1"/>
    <property type="molecule type" value="Genomic_DNA"/>
</dbReference>
<evidence type="ECO:0000313" key="14">
    <source>
        <dbReference type="EMBL" id="KAK7473871.1"/>
    </source>
</evidence>
<dbReference type="SUPFAM" id="SSF102848">
    <property type="entry name" value="NSFL1 (p97 ATPase) cofactor p47, SEP domain"/>
    <property type="match status" value="1"/>
</dbReference>
<dbReference type="InterPro" id="IPR029071">
    <property type="entry name" value="Ubiquitin-like_domsf"/>
</dbReference>
<dbReference type="FunFam" id="3.30.420.210:FF:000003">
    <property type="entry name" value="UBX domain protein 11"/>
    <property type="match status" value="1"/>
</dbReference>
<evidence type="ECO:0000256" key="9">
    <source>
        <dbReference type="ARBA" id="ARBA00081109"/>
    </source>
</evidence>
<feature type="coiled-coil region" evidence="10">
    <location>
        <begin position="106"/>
        <end position="140"/>
    </location>
</feature>
<evidence type="ECO:0000256" key="10">
    <source>
        <dbReference type="SAM" id="Coils"/>
    </source>
</evidence>
<dbReference type="InterPro" id="IPR001012">
    <property type="entry name" value="UBX_dom"/>
</dbReference>
<evidence type="ECO:0000256" key="2">
    <source>
        <dbReference type="ARBA" id="ARBA00022490"/>
    </source>
</evidence>
<comment type="caution">
    <text evidence="14">The sequence shown here is derived from an EMBL/GenBank/DDBJ whole genome shotgun (WGS) entry which is preliminary data.</text>
</comment>
<evidence type="ECO:0000313" key="15">
    <source>
        <dbReference type="Proteomes" id="UP001519460"/>
    </source>
</evidence>
<evidence type="ECO:0000256" key="3">
    <source>
        <dbReference type="ARBA" id="ARBA00023054"/>
    </source>
</evidence>
<evidence type="ECO:0000256" key="11">
    <source>
        <dbReference type="SAM" id="MobiDB-lite"/>
    </source>
</evidence>
<dbReference type="PROSITE" id="PS51399">
    <property type="entry name" value="SEP"/>
    <property type="match status" value="1"/>
</dbReference>
<keyword evidence="2" id="KW-0963">Cytoplasm</keyword>